<accession>A0AAJ1IB92</accession>
<dbReference type="InterPro" id="IPR002577">
    <property type="entry name" value="HTH_HxlR"/>
</dbReference>
<organism evidence="5 6">
    <name type="scientific">Candidatus Thalassospirochaeta sargassi</name>
    <dbReference type="NCBI Taxonomy" id="3119039"/>
    <lineage>
        <taxon>Bacteria</taxon>
        <taxon>Pseudomonadati</taxon>
        <taxon>Spirochaetota</taxon>
        <taxon>Spirochaetia</taxon>
        <taxon>Spirochaetales</taxon>
        <taxon>Spirochaetaceae</taxon>
        <taxon>Candidatus Thalassospirochaeta</taxon>
    </lineage>
</organism>
<comment type="caution">
    <text evidence="5">The sequence shown here is derived from an EMBL/GenBank/DDBJ whole genome shotgun (WGS) entry which is preliminary data.</text>
</comment>
<dbReference type="InterPro" id="IPR036390">
    <property type="entry name" value="WH_DNA-bd_sf"/>
</dbReference>
<dbReference type="GO" id="GO:0006355">
    <property type="term" value="P:regulation of DNA-templated transcription"/>
    <property type="evidence" value="ECO:0007669"/>
    <property type="project" value="UniProtKB-ARBA"/>
</dbReference>
<keyword evidence="3" id="KW-0804">Transcription</keyword>
<dbReference type="PANTHER" id="PTHR33204">
    <property type="entry name" value="TRANSCRIPTIONAL REGULATOR, MARR FAMILY"/>
    <property type="match status" value="1"/>
</dbReference>
<evidence type="ECO:0000313" key="5">
    <source>
        <dbReference type="EMBL" id="MDC7226019.1"/>
    </source>
</evidence>
<dbReference type="Pfam" id="PF01638">
    <property type="entry name" value="HxlR"/>
    <property type="match status" value="1"/>
</dbReference>
<dbReference type="EMBL" id="JAQQAL010000011">
    <property type="protein sequence ID" value="MDC7226019.1"/>
    <property type="molecule type" value="Genomic_DNA"/>
</dbReference>
<dbReference type="PROSITE" id="PS51118">
    <property type="entry name" value="HTH_HXLR"/>
    <property type="match status" value="1"/>
</dbReference>
<gene>
    <name evidence="5" type="ORF">PQJ61_04560</name>
</gene>
<dbReference type="SUPFAM" id="SSF46785">
    <property type="entry name" value="Winged helix' DNA-binding domain"/>
    <property type="match status" value="1"/>
</dbReference>
<dbReference type="InterPro" id="IPR011991">
    <property type="entry name" value="ArsR-like_HTH"/>
</dbReference>
<feature type="domain" description="HTH hxlR-type" evidence="4">
    <location>
        <begin position="24"/>
        <end position="122"/>
    </location>
</feature>
<dbReference type="CDD" id="cd00090">
    <property type="entry name" value="HTH_ARSR"/>
    <property type="match status" value="1"/>
</dbReference>
<dbReference type="InterPro" id="IPR036388">
    <property type="entry name" value="WH-like_DNA-bd_sf"/>
</dbReference>
<evidence type="ECO:0000313" key="6">
    <source>
        <dbReference type="Proteomes" id="UP001221217"/>
    </source>
</evidence>
<proteinExistence type="predicted"/>
<name>A0AAJ1IB92_9SPIO</name>
<evidence type="ECO:0000256" key="3">
    <source>
        <dbReference type="ARBA" id="ARBA00023163"/>
    </source>
</evidence>
<dbReference type="PANTHER" id="PTHR33204:SF29">
    <property type="entry name" value="TRANSCRIPTIONAL REGULATOR"/>
    <property type="match status" value="1"/>
</dbReference>
<dbReference type="AlphaFoldDB" id="A0AAJ1IB92"/>
<sequence>MSFDTYAAECAICEIDSDIKQSLCPVCLTQRIFRGKWKIVILWLLRDKELRFSELKKSIPNITQAYLSNQLKSLESDQLVIRKSYNEIPPRVEYSLTEEGRNFIKVIDYINDWGTDYLKKRIDSRS</sequence>
<evidence type="ECO:0000259" key="4">
    <source>
        <dbReference type="PROSITE" id="PS51118"/>
    </source>
</evidence>
<dbReference type="GO" id="GO:0003677">
    <property type="term" value="F:DNA binding"/>
    <property type="evidence" value="ECO:0007669"/>
    <property type="project" value="UniProtKB-KW"/>
</dbReference>
<dbReference type="Proteomes" id="UP001221217">
    <property type="component" value="Unassembled WGS sequence"/>
</dbReference>
<keyword evidence="1" id="KW-0805">Transcription regulation</keyword>
<evidence type="ECO:0000256" key="2">
    <source>
        <dbReference type="ARBA" id="ARBA00023125"/>
    </source>
</evidence>
<keyword evidence="2" id="KW-0238">DNA-binding</keyword>
<dbReference type="Gene3D" id="1.10.10.10">
    <property type="entry name" value="Winged helix-like DNA-binding domain superfamily/Winged helix DNA-binding domain"/>
    <property type="match status" value="1"/>
</dbReference>
<protein>
    <submittedName>
        <fullName evidence="5">Helix-turn-helix domain-containing protein</fullName>
    </submittedName>
</protein>
<evidence type="ECO:0000256" key="1">
    <source>
        <dbReference type="ARBA" id="ARBA00023015"/>
    </source>
</evidence>
<reference evidence="5 6" key="1">
    <citation type="submission" date="2022-12" db="EMBL/GenBank/DDBJ databases">
        <title>Metagenome assembled genome from gulf of manar.</title>
        <authorList>
            <person name="Kohli P."/>
            <person name="Pk S."/>
            <person name="Venkata Ramana C."/>
            <person name="Sasikala C."/>
        </authorList>
    </citation>
    <scope>NUCLEOTIDE SEQUENCE [LARGE SCALE GENOMIC DNA]</scope>
    <source>
        <strain evidence="5">JB008</strain>
    </source>
</reference>